<dbReference type="Pfam" id="PF14464">
    <property type="entry name" value="Prok-JAB"/>
    <property type="match status" value="1"/>
</dbReference>
<feature type="compositionally biased region" description="Basic and acidic residues" evidence="6">
    <location>
        <begin position="251"/>
        <end position="262"/>
    </location>
</feature>
<keyword evidence="2" id="KW-0479">Metal-binding</keyword>
<evidence type="ECO:0000256" key="4">
    <source>
        <dbReference type="ARBA" id="ARBA00022833"/>
    </source>
</evidence>
<evidence type="ECO:0000256" key="3">
    <source>
        <dbReference type="ARBA" id="ARBA00022801"/>
    </source>
</evidence>
<dbReference type="CDD" id="cd01483">
    <property type="entry name" value="E1_enzyme_family"/>
    <property type="match status" value="1"/>
</dbReference>
<dbReference type="Gene3D" id="3.40.50.720">
    <property type="entry name" value="NAD(P)-binding Rossmann-like Domain"/>
    <property type="match status" value="1"/>
</dbReference>
<evidence type="ECO:0000256" key="2">
    <source>
        <dbReference type="ARBA" id="ARBA00022723"/>
    </source>
</evidence>
<evidence type="ECO:0008006" key="11">
    <source>
        <dbReference type="Google" id="ProtNLM"/>
    </source>
</evidence>
<dbReference type="Pfam" id="PF00899">
    <property type="entry name" value="ThiF"/>
    <property type="match status" value="1"/>
</dbReference>
<dbReference type="InterPro" id="IPR000594">
    <property type="entry name" value="ThiF_NAD_FAD-bd"/>
</dbReference>
<feature type="domain" description="THIF-type NAD/FAD binding fold" evidence="7">
    <location>
        <begin position="314"/>
        <end position="469"/>
    </location>
</feature>
<organism evidence="9 10">
    <name type="scientific">Catenulispora yoronensis</name>
    <dbReference type="NCBI Taxonomy" id="450799"/>
    <lineage>
        <taxon>Bacteria</taxon>
        <taxon>Bacillati</taxon>
        <taxon>Actinomycetota</taxon>
        <taxon>Actinomycetes</taxon>
        <taxon>Catenulisporales</taxon>
        <taxon>Catenulisporaceae</taxon>
        <taxon>Catenulispora</taxon>
    </lineage>
</organism>
<keyword evidence="4" id="KW-0862">Zinc</keyword>
<dbReference type="SUPFAM" id="SSF69572">
    <property type="entry name" value="Activating enzymes of the ubiquitin-like proteins"/>
    <property type="match status" value="1"/>
</dbReference>
<feature type="region of interest" description="Disordered" evidence="6">
    <location>
        <begin position="244"/>
        <end position="299"/>
    </location>
</feature>
<protein>
    <recommendedName>
        <fullName evidence="11">UBA/THIF-type NAD/FAD binding protein</fullName>
    </recommendedName>
</protein>
<evidence type="ECO:0000256" key="5">
    <source>
        <dbReference type="ARBA" id="ARBA00023049"/>
    </source>
</evidence>
<proteinExistence type="predicted"/>
<dbReference type="PANTHER" id="PTHR10953">
    <property type="entry name" value="UBIQUITIN-ACTIVATING ENZYME E1"/>
    <property type="match status" value="1"/>
</dbReference>
<keyword evidence="10" id="KW-1185">Reference proteome</keyword>
<sequence>MLTPVRVADFVLDAVAARIGGVAPEQGGALLGLPGVDYVAGFVHDAGAATTGTRYQNTDWLIAAIAEREAATAAEFKGIVHSHPAGMPVPSGQDRAEYAETLRHNPHLARYLAPIVTHDVETPLAGHEVRLGPARVSFYGAYRVADGVEVAPMRPVVVPIVKMLRRAGVQPAADPVVVAVEGTALLATGARIPGFGAVTLLFGADFPATAPTLLPEDADGPLTLRWDLALPPLERMAGAVLAVRQGHRPRARESDDASHDAAADDLGLAPGPETAPEAASGPAAGPRPPGPPQAGRSPLAPLFARTEGLLSPTLADRRVLIVGAGSVGSYLVETMTRSGVGAFTIVDPDTVEPANLGRSSYRVADVGLGKARALADLALSVNPAARIAFHTARHEDVDLAALVGESDLVVAATDDPQAQTRLGHFAYWHGRPAVFPGLYQGAHGGEVIVAAPGTACFTCATGGVRADLQETASGSVAAATDYGTGRLIAEPGLLADIHQVSAVAAKIALGLLHDEQDEAEAARFARGILKAGTTYAVFGHEPDYWIFADLMRAAPAQYAYQSLWLSVQGRPDCPVCGAPEGRTDPGAYQEPDIDLLRSLGDSG</sequence>
<comment type="caution">
    <text evidence="9">The sequence shown here is derived from an EMBL/GenBank/DDBJ whole genome shotgun (WGS) entry which is preliminary data.</text>
</comment>
<keyword evidence="5" id="KW-0482">Metalloprotease</keyword>
<reference evidence="9 10" key="1">
    <citation type="journal article" date="2019" name="Int. J. Syst. Evol. Microbiol.">
        <title>The Global Catalogue of Microorganisms (GCM) 10K type strain sequencing project: providing services to taxonomists for standard genome sequencing and annotation.</title>
        <authorList>
            <consortium name="The Broad Institute Genomics Platform"/>
            <consortium name="The Broad Institute Genome Sequencing Center for Infectious Disease"/>
            <person name="Wu L."/>
            <person name="Ma J."/>
        </authorList>
    </citation>
    <scope>NUCLEOTIDE SEQUENCE [LARGE SCALE GENOMIC DNA]</scope>
    <source>
        <strain evidence="9 10">JCM 16014</strain>
    </source>
</reference>
<dbReference type="SUPFAM" id="SSF102712">
    <property type="entry name" value="JAB1/MPN domain"/>
    <property type="match status" value="1"/>
</dbReference>
<dbReference type="InterPro" id="IPR035985">
    <property type="entry name" value="Ubiquitin-activating_enz"/>
</dbReference>
<dbReference type="EMBL" id="BAAAQN010000038">
    <property type="protein sequence ID" value="GAA2044971.1"/>
    <property type="molecule type" value="Genomic_DNA"/>
</dbReference>
<keyword evidence="3" id="KW-0378">Hydrolase</keyword>
<gene>
    <name evidence="9" type="ORF">GCM10009839_55970</name>
</gene>
<feature type="compositionally biased region" description="Low complexity" evidence="6">
    <location>
        <begin position="264"/>
        <end position="284"/>
    </location>
</feature>
<dbReference type="PANTHER" id="PTHR10953:SF102">
    <property type="entry name" value="ADENYLYLTRANSFERASE AND SULFURTRANSFERASE MOCS3"/>
    <property type="match status" value="1"/>
</dbReference>
<dbReference type="InterPro" id="IPR028090">
    <property type="entry name" value="JAB_dom_prok"/>
</dbReference>
<dbReference type="Proteomes" id="UP001500751">
    <property type="component" value="Unassembled WGS sequence"/>
</dbReference>
<evidence type="ECO:0000259" key="8">
    <source>
        <dbReference type="Pfam" id="PF14464"/>
    </source>
</evidence>
<dbReference type="InterPro" id="IPR045886">
    <property type="entry name" value="ThiF/MoeB/HesA"/>
</dbReference>
<evidence type="ECO:0000259" key="7">
    <source>
        <dbReference type="Pfam" id="PF00899"/>
    </source>
</evidence>
<feature type="domain" description="JAB" evidence="8">
    <location>
        <begin position="66"/>
        <end position="105"/>
    </location>
</feature>
<name>A0ABN2UX29_9ACTN</name>
<keyword evidence="1" id="KW-0645">Protease</keyword>
<evidence type="ECO:0000256" key="1">
    <source>
        <dbReference type="ARBA" id="ARBA00022670"/>
    </source>
</evidence>
<evidence type="ECO:0000256" key="6">
    <source>
        <dbReference type="SAM" id="MobiDB-lite"/>
    </source>
</evidence>
<dbReference type="RefSeq" id="WP_344668649.1">
    <property type="nucleotide sequence ID" value="NZ_BAAAQN010000038.1"/>
</dbReference>
<evidence type="ECO:0000313" key="10">
    <source>
        <dbReference type="Proteomes" id="UP001500751"/>
    </source>
</evidence>
<accession>A0ABN2UX29</accession>
<evidence type="ECO:0000313" key="9">
    <source>
        <dbReference type="EMBL" id="GAA2044971.1"/>
    </source>
</evidence>